<sequence length="259" mass="30095">MSDITAILRKLRLTRNNISDLSSDEIDHIFTNISVREIATLCGISSKFNNICKRESLWRSKILCNYGISEPLRGKTWRDSARLFSISNMIDMGKEWVNGMTYKELLEEADNRGSESLLYLNHLKNKYFDDIGFEYSTSWFYLSEDIINEELWHEDIKDISEEDLIKVSNVLTKEFGIISAAIGVRYYRYPDLPYTGLIGDEKYPTNATYTGNVRKSTKAIDIMIDEMFDYMPYIMNFSSSKYNELVSIIQGMIYPPMDI</sequence>
<name>A0A481Z9W5_9VIRU</name>
<accession>A0A481Z9W5</accession>
<dbReference type="Pfam" id="PF00646">
    <property type="entry name" value="F-box"/>
    <property type="match status" value="1"/>
</dbReference>
<evidence type="ECO:0000313" key="2">
    <source>
        <dbReference type="EMBL" id="QBK92416.1"/>
    </source>
</evidence>
<dbReference type="SUPFAM" id="SSF81383">
    <property type="entry name" value="F-box domain"/>
    <property type="match status" value="1"/>
</dbReference>
<dbReference type="EMBL" id="MK500577">
    <property type="protein sequence ID" value="QBK92416.1"/>
    <property type="molecule type" value="Genomic_DNA"/>
</dbReference>
<evidence type="ECO:0000259" key="1">
    <source>
        <dbReference type="Pfam" id="PF00646"/>
    </source>
</evidence>
<gene>
    <name evidence="2" type="ORF">LCPAC401_00540</name>
</gene>
<organism evidence="2">
    <name type="scientific">Pithovirus LCPAC401</name>
    <dbReference type="NCBI Taxonomy" id="2506595"/>
    <lineage>
        <taxon>Viruses</taxon>
        <taxon>Pithoviruses</taxon>
    </lineage>
</organism>
<protein>
    <recommendedName>
        <fullName evidence="1">F-box domain-containing protein</fullName>
    </recommendedName>
</protein>
<dbReference type="Gene3D" id="1.20.1280.50">
    <property type="match status" value="1"/>
</dbReference>
<reference evidence="2" key="1">
    <citation type="journal article" date="2019" name="MBio">
        <title>Virus Genomes from Deep Sea Sediments Expand the Ocean Megavirome and Support Independent Origins of Viral Gigantism.</title>
        <authorList>
            <person name="Backstrom D."/>
            <person name="Yutin N."/>
            <person name="Jorgensen S.L."/>
            <person name="Dharamshi J."/>
            <person name="Homa F."/>
            <person name="Zaremba-Niedwiedzka K."/>
            <person name="Spang A."/>
            <person name="Wolf Y.I."/>
            <person name="Koonin E.V."/>
            <person name="Ettema T.J."/>
        </authorList>
    </citation>
    <scope>NUCLEOTIDE SEQUENCE</scope>
</reference>
<proteinExistence type="predicted"/>
<feature type="domain" description="F-box" evidence="1">
    <location>
        <begin position="18"/>
        <end position="59"/>
    </location>
</feature>
<dbReference type="InterPro" id="IPR036047">
    <property type="entry name" value="F-box-like_dom_sf"/>
</dbReference>
<dbReference type="InterPro" id="IPR001810">
    <property type="entry name" value="F-box_dom"/>
</dbReference>